<evidence type="ECO:0000313" key="2">
    <source>
        <dbReference type="Proteomes" id="UP000887574"/>
    </source>
</evidence>
<dbReference type="Proteomes" id="UP000887574">
    <property type="component" value="Unplaced"/>
</dbReference>
<protein>
    <submittedName>
        <fullName evidence="3">Uncharacterized protein</fullName>
    </submittedName>
</protein>
<dbReference type="WBParaSite" id="jg9695">
    <property type="protein sequence ID" value="jg9695"/>
    <property type="gene ID" value="jg9695"/>
</dbReference>
<feature type="region of interest" description="Disordered" evidence="1">
    <location>
        <begin position="20"/>
        <end position="42"/>
    </location>
</feature>
<sequence>MPNITSVITDLAGSAIVSKFSNQSKPKDNSNQSSGGLGSGINLSSALTHITTAISSSSLGKSKGSKENQSTIPEPNQQMSGYPPNPTQVEAAVIQPEAVPTLVKIEVTQVERVPIQWVWKPYPGYPPQQPAAQTGYGGNSQQGIGFSLDNPGGGGYPSQQSYPGYNSSSGQSPILGLEEGMEEVVLILAVVGDQATLAVKVNIQRHNSNRYHNPTEVDHHLLEGSIQLRQSTQSNSSMEDHPQHLQVVSLRIPHRLVVQQVSHRIQHLEVISHPILHTLVVNLPIQHHLQADIPAPDPKKCFSQSTPTIKPTLFQCESHS</sequence>
<evidence type="ECO:0000313" key="3">
    <source>
        <dbReference type="WBParaSite" id="jg9695"/>
    </source>
</evidence>
<organism evidence="2 3">
    <name type="scientific">Ditylenchus dipsaci</name>
    <dbReference type="NCBI Taxonomy" id="166011"/>
    <lineage>
        <taxon>Eukaryota</taxon>
        <taxon>Metazoa</taxon>
        <taxon>Ecdysozoa</taxon>
        <taxon>Nematoda</taxon>
        <taxon>Chromadorea</taxon>
        <taxon>Rhabditida</taxon>
        <taxon>Tylenchina</taxon>
        <taxon>Tylenchomorpha</taxon>
        <taxon>Sphaerularioidea</taxon>
        <taxon>Anguinidae</taxon>
        <taxon>Anguininae</taxon>
        <taxon>Ditylenchus</taxon>
    </lineage>
</organism>
<keyword evidence="2" id="KW-1185">Reference proteome</keyword>
<accession>A0A915EVJ1</accession>
<dbReference type="AlphaFoldDB" id="A0A915EVJ1"/>
<feature type="compositionally biased region" description="Polar residues" evidence="1">
    <location>
        <begin position="67"/>
        <end position="80"/>
    </location>
</feature>
<name>A0A915EVJ1_9BILA</name>
<proteinExistence type="predicted"/>
<reference evidence="3" key="1">
    <citation type="submission" date="2022-11" db="UniProtKB">
        <authorList>
            <consortium name="WormBaseParasite"/>
        </authorList>
    </citation>
    <scope>IDENTIFICATION</scope>
</reference>
<feature type="region of interest" description="Disordered" evidence="1">
    <location>
        <begin position="56"/>
        <end position="87"/>
    </location>
</feature>
<evidence type="ECO:0000256" key="1">
    <source>
        <dbReference type="SAM" id="MobiDB-lite"/>
    </source>
</evidence>
<feature type="region of interest" description="Disordered" evidence="1">
    <location>
        <begin position="129"/>
        <end position="159"/>
    </location>
</feature>
<feature type="compositionally biased region" description="Low complexity" evidence="1">
    <location>
        <begin position="29"/>
        <end position="42"/>
    </location>
</feature>